<dbReference type="Proteomes" id="UP001060085">
    <property type="component" value="Linkage Group LG05"/>
</dbReference>
<sequence>MSASLKNKRVKKKSKEKKEIVVLEKSEEVNFYANETNFFFASESLCVQNFEDSSKNEGGKLAYKPIKTINFFLSNSYLSFEIDFKEIKLFSLSSLIKWFSKRKSDQPSIDFDTIRVDFPIRTLGGRGGVVGWPVFYLGSDSST</sequence>
<name>A0ACC0ASV9_CATRO</name>
<accession>A0ACC0ASV9</accession>
<comment type="caution">
    <text evidence="1">The sequence shown here is derived from an EMBL/GenBank/DDBJ whole genome shotgun (WGS) entry which is preliminary data.</text>
</comment>
<dbReference type="EMBL" id="CM044705">
    <property type="protein sequence ID" value="KAI5663224.1"/>
    <property type="molecule type" value="Genomic_DNA"/>
</dbReference>
<keyword evidence="2" id="KW-1185">Reference proteome</keyword>
<reference evidence="2" key="1">
    <citation type="journal article" date="2023" name="Nat. Plants">
        <title>Single-cell RNA sequencing provides a high-resolution roadmap for understanding the multicellular compartmentation of specialized metabolism.</title>
        <authorList>
            <person name="Sun S."/>
            <person name="Shen X."/>
            <person name="Li Y."/>
            <person name="Li Y."/>
            <person name="Wang S."/>
            <person name="Li R."/>
            <person name="Zhang H."/>
            <person name="Shen G."/>
            <person name="Guo B."/>
            <person name="Wei J."/>
            <person name="Xu J."/>
            <person name="St-Pierre B."/>
            <person name="Chen S."/>
            <person name="Sun C."/>
        </authorList>
    </citation>
    <scope>NUCLEOTIDE SEQUENCE [LARGE SCALE GENOMIC DNA]</scope>
</reference>
<protein>
    <submittedName>
        <fullName evidence="1">Uncharacterized protein</fullName>
    </submittedName>
</protein>
<evidence type="ECO:0000313" key="1">
    <source>
        <dbReference type="EMBL" id="KAI5663224.1"/>
    </source>
</evidence>
<gene>
    <name evidence="1" type="ORF">M9H77_22547</name>
</gene>
<proteinExistence type="predicted"/>
<organism evidence="1 2">
    <name type="scientific">Catharanthus roseus</name>
    <name type="common">Madagascar periwinkle</name>
    <name type="synonym">Vinca rosea</name>
    <dbReference type="NCBI Taxonomy" id="4058"/>
    <lineage>
        <taxon>Eukaryota</taxon>
        <taxon>Viridiplantae</taxon>
        <taxon>Streptophyta</taxon>
        <taxon>Embryophyta</taxon>
        <taxon>Tracheophyta</taxon>
        <taxon>Spermatophyta</taxon>
        <taxon>Magnoliopsida</taxon>
        <taxon>eudicotyledons</taxon>
        <taxon>Gunneridae</taxon>
        <taxon>Pentapetalae</taxon>
        <taxon>asterids</taxon>
        <taxon>lamiids</taxon>
        <taxon>Gentianales</taxon>
        <taxon>Apocynaceae</taxon>
        <taxon>Rauvolfioideae</taxon>
        <taxon>Vinceae</taxon>
        <taxon>Catharanthinae</taxon>
        <taxon>Catharanthus</taxon>
    </lineage>
</organism>
<evidence type="ECO:0000313" key="2">
    <source>
        <dbReference type="Proteomes" id="UP001060085"/>
    </source>
</evidence>